<name>A0A6V7FGA0_9XANT</name>
<gene>
    <name evidence="2" type="ORF">CFBP8129_46290</name>
</gene>
<evidence type="ECO:0000313" key="2">
    <source>
        <dbReference type="EMBL" id="CAD0362784.1"/>
    </source>
</evidence>
<evidence type="ECO:0000256" key="1">
    <source>
        <dbReference type="SAM" id="SignalP"/>
    </source>
</evidence>
<feature type="chain" id="PRO_5038254407" description="HMA domain-containing protein" evidence="1">
    <location>
        <begin position="29"/>
        <end position="174"/>
    </location>
</feature>
<geneLocation type="plasmid" evidence="2">
    <name>CFBP8129_p211</name>
</geneLocation>
<reference evidence="2" key="1">
    <citation type="submission" date="2020-07" db="EMBL/GenBank/DDBJ databases">
        <authorList>
            <person name="Pothier F. J."/>
        </authorList>
    </citation>
    <scope>NUCLEOTIDE SEQUENCE [LARGE SCALE GENOMIC DNA]</scope>
    <source>
        <plasmid evidence="2">CFBP8129_p211</plasmid>
    </source>
</reference>
<keyword evidence="1" id="KW-0732">Signal</keyword>
<accession>A0A6V7FGA0</accession>
<dbReference type="EMBL" id="LR828254">
    <property type="protein sequence ID" value="CAD0362784.1"/>
    <property type="molecule type" value="Genomic_DNA"/>
</dbReference>
<protein>
    <recommendedName>
        <fullName evidence="3">HMA domain-containing protein</fullName>
    </recommendedName>
</protein>
<dbReference type="Pfam" id="PF04214">
    <property type="entry name" value="DUF411"/>
    <property type="match status" value="1"/>
</dbReference>
<proteinExistence type="predicted"/>
<dbReference type="EMBL" id="LR828254">
    <property type="protein sequence ID" value="CAD0362782.1"/>
    <property type="molecule type" value="Genomic_DNA"/>
</dbReference>
<organism evidence="2">
    <name type="scientific">Xanthomonas hortorum pv. gardneri</name>
    <dbReference type="NCBI Taxonomy" id="2754056"/>
    <lineage>
        <taxon>Bacteria</taxon>
        <taxon>Pseudomonadati</taxon>
        <taxon>Pseudomonadota</taxon>
        <taxon>Gammaproteobacteria</taxon>
        <taxon>Lysobacterales</taxon>
        <taxon>Lysobacteraceae</taxon>
        <taxon>Xanthomonas</taxon>
    </lineage>
</organism>
<dbReference type="AlphaFoldDB" id="A0A6V7FGA0"/>
<dbReference type="InterPro" id="IPR007332">
    <property type="entry name" value="DUF411"/>
</dbReference>
<keyword evidence="2" id="KW-0614">Plasmid</keyword>
<feature type="signal peptide" evidence="1">
    <location>
        <begin position="1"/>
        <end position="28"/>
    </location>
</feature>
<dbReference type="RefSeq" id="WP_012480214.1">
    <property type="nucleotide sequence ID" value="NZ_CP018729.1"/>
</dbReference>
<sequence>MTTLTLHRLTFVVLAVAGLGACTQDASSAQPTTSPSAQVVVQSADATPAALPRMTVHKTPTCGCCGVWIDHVQKAGFTVDVHDMDDLGLVKERLGVPYAKGSCHTAEIGGYVIEGHVPAADIKRLLEEKPNARGLVLPGMPLGSPGMEVPEGRQQPFTVELIHRDGTTEPFAQH</sequence>
<evidence type="ECO:0008006" key="3">
    <source>
        <dbReference type="Google" id="ProtNLM"/>
    </source>
</evidence>